<keyword evidence="3" id="KW-0560">Oxidoreductase</keyword>
<comment type="caution">
    <text evidence="5">The sequence shown here is derived from an EMBL/GenBank/DDBJ whole genome shotgun (WGS) entry which is preliminary data.</text>
</comment>
<protein>
    <submittedName>
        <fullName evidence="5">Unnamed protein product</fullName>
    </submittedName>
</protein>
<dbReference type="Proteomes" id="UP001165063">
    <property type="component" value="Unassembled WGS sequence"/>
</dbReference>
<dbReference type="GO" id="GO:0004806">
    <property type="term" value="F:triacylglycerol lipase activity"/>
    <property type="evidence" value="ECO:0007669"/>
    <property type="project" value="TreeGrafter"/>
</dbReference>
<dbReference type="InterPro" id="IPR002347">
    <property type="entry name" value="SDR_fam"/>
</dbReference>
<dbReference type="InterPro" id="IPR020904">
    <property type="entry name" value="Sc_DH/Rdtase_CS"/>
</dbReference>
<evidence type="ECO:0000256" key="3">
    <source>
        <dbReference type="ARBA" id="ARBA00023002"/>
    </source>
</evidence>
<proteinExistence type="inferred from homology"/>
<accession>A0A9W6Z160</accession>
<dbReference type="GO" id="GO:0005811">
    <property type="term" value="C:lipid droplet"/>
    <property type="evidence" value="ECO:0007669"/>
    <property type="project" value="TreeGrafter"/>
</dbReference>
<dbReference type="PRINTS" id="PR00081">
    <property type="entry name" value="GDHRDH"/>
</dbReference>
<dbReference type="InterPro" id="IPR036291">
    <property type="entry name" value="NAD(P)-bd_dom_sf"/>
</dbReference>
<dbReference type="Pfam" id="PF00106">
    <property type="entry name" value="adh_short"/>
    <property type="match status" value="1"/>
</dbReference>
<evidence type="ECO:0000256" key="2">
    <source>
        <dbReference type="ARBA" id="ARBA00022857"/>
    </source>
</evidence>
<keyword evidence="6" id="KW-1185">Reference proteome</keyword>
<dbReference type="GO" id="GO:0006654">
    <property type="term" value="P:phosphatidic acid biosynthetic process"/>
    <property type="evidence" value="ECO:0007669"/>
    <property type="project" value="TreeGrafter"/>
</dbReference>
<dbReference type="PRINTS" id="PR00080">
    <property type="entry name" value="SDRFAMILY"/>
</dbReference>
<dbReference type="SUPFAM" id="SSF51735">
    <property type="entry name" value="NAD(P)-binding Rossmann-fold domains"/>
    <property type="match status" value="1"/>
</dbReference>
<evidence type="ECO:0000256" key="4">
    <source>
        <dbReference type="RuleBase" id="RU000363"/>
    </source>
</evidence>
<reference evidence="5" key="1">
    <citation type="submission" date="2023-04" db="EMBL/GenBank/DDBJ databases">
        <title>Ambrosiozyma monospora NBRC 1965.</title>
        <authorList>
            <person name="Ichikawa N."/>
            <person name="Sato H."/>
            <person name="Tonouchi N."/>
        </authorList>
    </citation>
    <scope>NUCLEOTIDE SEQUENCE</scope>
    <source>
        <strain evidence="5">NBRC 1965</strain>
    </source>
</reference>
<evidence type="ECO:0000256" key="1">
    <source>
        <dbReference type="ARBA" id="ARBA00006484"/>
    </source>
</evidence>
<gene>
    <name evidence="5" type="ORF">Amon01_000590700</name>
</gene>
<dbReference type="EMBL" id="BSXU01003465">
    <property type="protein sequence ID" value="GMG40123.1"/>
    <property type="molecule type" value="Genomic_DNA"/>
</dbReference>
<dbReference type="GO" id="GO:0005783">
    <property type="term" value="C:endoplasmic reticulum"/>
    <property type="evidence" value="ECO:0007669"/>
    <property type="project" value="TreeGrafter"/>
</dbReference>
<dbReference type="GO" id="GO:0019433">
    <property type="term" value="P:triglyceride catabolic process"/>
    <property type="evidence" value="ECO:0007669"/>
    <property type="project" value="TreeGrafter"/>
</dbReference>
<dbReference type="AlphaFoldDB" id="A0A9W6Z160"/>
<dbReference type="GO" id="GO:0000140">
    <property type="term" value="F:acylglycerone-phosphate reductase (NADP+) activity"/>
    <property type="evidence" value="ECO:0007669"/>
    <property type="project" value="TreeGrafter"/>
</dbReference>
<dbReference type="OrthoDB" id="2102561at2759"/>
<comment type="similarity">
    <text evidence="1 4">Belongs to the short-chain dehydrogenases/reductases (SDR) family.</text>
</comment>
<evidence type="ECO:0000313" key="6">
    <source>
        <dbReference type="Proteomes" id="UP001165063"/>
    </source>
</evidence>
<evidence type="ECO:0000313" key="5">
    <source>
        <dbReference type="EMBL" id="GMG40123.1"/>
    </source>
</evidence>
<dbReference type="PROSITE" id="PS00061">
    <property type="entry name" value="ADH_SHORT"/>
    <property type="match status" value="1"/>
</dbReference>
<organism evidence="5 6">
    <name type="scientific">Ambrosiozyma monospora</name>
    <name type="common">Yeast</name>
    <name type="synonym">Endomycopsis monosporus</name>
    <dbReference type="NCBI Taxonomy" id="43982"/>
    <lineage>
        <taxon>Eukaryota</taxon>
        <taxon>Fungi</taxon>
        <taxon>Dikarya</taxon>
        <taxon>Ascomycota</taxon>
        <taxon>Saccharomycotina</taxon>
        <taxon>Pichiomycetes</taxon>
        <taxon>Pichiales</taxon>
        <taxon>Pichiaceae</taxon>
        <taxon>Ambrosiozyma</taxon>
    </lineage>
</organism>
<dbReference type="PANTHER" id="PTHR44169:SF6">
    <property type="entry name" value="NADPH-DEPENDENT 1-ACYLDIHYDROXYACETONE PHOSPHATE REDUCTASE"/>
    <property type="match status" value="1"/>
</dbReference>
<keyword evidence="2" id="KW-0521">NADP</keyword>
<sequence>MSESERIIRQQKTALVTGCSSGIGYNLVLELASRGYKVFASSRRVDEMKPLEEQYPKNVVIFKMDVSSLNSIQEGYQFVKEQLSKSQTTDSPKLDLLYNNAGQPCTFPAIDVPDQALLDTMNVNVTAPIRVTKIFSSLVINAKGTIAFTGSVAALTPLPWCSVYSASKAALAAYCSTLAFEMEPFDVKVAHVTTGGIVTAFSDVRPIPKDSLYLSTEEGVQCFEYRKKMLTNLNGTAADKYCRSVVNKIEKISGSTFNIYEGSMSWVGPIANRVLPRFIILAAFKAKFKLDALWDSLRRKYSYENKKQT</sequence>
<dbReference type="PANTHER" id="PTHR44169">
    <property type="entry name" value="NADPH-DEPENDENT 1-ACYLDIHYDROXYACETONE PHOSPHATE REDUCTASE"/>
    <property type="match status" value="1"/>
</dbReference>
<name>A0A9W6Z160_AMBMO</name>
<dbReference type="Gene3D" id="3.40.50.720">
    <property type="entry name" value="NAD(P)-binding Rossmann-like Domain"/>
    <property type="match status" value="1"/>
</dbReference>